<gene>
    <name evidence="3" type="ORF">GXW98_02365</name>
</gene>
<dbReference type="InterPro" id="IPR007139">
    <property type="entry name" value="DUF349"/>
</dbReference>
<dbReference type="AlphaFoldDB" id="A0A971IC74"/>
<protein>
    <submittedName>
        <fullName evidence="3">DUF349 domain-containing protein</fullName>
    </submittedName>
</protein>
<evidence type="ECO:0000256" key="1">
    <source>
        <dbReference type="SAM" id="Coils"/>
    </source>
</evidence>
<keyword evidence="1" id="KW-0175">Coiled coil</keyword>
<organism evidence="3 4">
    <name type="scientific">Bifidobacterium crudilactis</name>
    <dbReference type="NCBI Taxonomy" id="327277"/>
    <lineage>
        <taxon>Bacteria</taxon>
        <taxon>Bacillati</taxon>
        <taxon>Actinomycetota</taxon>
        <taxon>Actinomycetes</taxon>
        <taxon>Bifidobacteriales</taxon>
        <taxon>Bifidobacteriaceae</taxon>
        <taxon>Bifidobacterium</taxon>
    </lineage>
</organism>
<evidence type="ECO:0000313" key="4">
    <source>
        <dbReference type="Proteomes" id="UP000767327"/>
    </source>
</evidence>
<proteinExistence type="predicted"/>
<reference evidence="3" key="1">
    <citation type="journal article" date="2020" name="Biotechnol. Biofuels">
        <title>New insights from the biogas microbiome by comprehensive genome-resolved metagenomics of nearly 1600 species originating from multiple anaerobic digesters.</title>
        <authorList>
            <person name="Campanaro S."/>
            <person name="Treu L."/>
            <person name="Rodriguez-R L.M."/>
            <person name="Kovalovszki A."/>
            <person name="Ziels R.M."/>
            <person name="Maus I."/>
            <person name="Zhu X."/>
            <person name="Kougias P.G."/>
            <person name="Basile A."/>
            <person name="Luo G."/>
            <person name="Schluter A."/>
            <person name="Konstantinidis K.T."/>
            <person name="Angelidaki I."/>
        </authorList>
    </citation>
    <scope>NUCLEOTIDE SEQUENCE</scope>
    <source>
        <strain evidence="3">AS01afH2WH_6</strain>
    </source>
</reference>
<dbReference type="EMBL" id="JAAXZR010000009">
    <property type="protein sequence ID" value="NLT79116.1"/>
    <property type="molecule type" value="Genomic_DNA"/>
</dbReference>
<dbReference type="Pfam" id="PF03993">
    <property type="entry name" value="DUF349"/>
    <property type="match status" value="3"/>
</dbReference>
<feature type="compositionally biased region" description="Polar residues" evidence="2">
    <location>
        <begin position="1"/>
        <end position="22"/>
    </location>
</feature>
<name>A0A971IC74_9BIFI</name>
<comment type="caution">
    <text evidence="3">The sequence shown here is derived from an EMBL/GenBank/DDBJ whole genome shotgun (WGS) entry which is preliminary data.</text>
</comment>
<reference evidence="3" key="2">
    <citation type="submission" date="2020-01" db="EMBL/GenBank/DDBJ databases">
        <authorList>
            <person name="Campanaro S."/>
        </authorList>
    </citation>
    <scope>NUCLEOTIDE SEQUENCE</scope>
    <source>
        <strain evidence="3">AS01afH2WH_6</strain>
    </source>
</reference>
<evidence type="ECO:0000256" key="2">
    <source>
        <dbReference type="SAM" id="MobiDB-lite"/>
    </source>
</evidence>
<accession>A0A971IC74</accession>
<dbReference type="Proteomes" id="UP000767327">
    <property type="component" value="Unassembled WGS sequence"/>
</dbReference>
<sequence length="487" mass="53979">MADETATTPENTVSAQGQTVSPDNAGDSAQTAPAAPSSTPKPGASTQKAHVPSPAALARKTPQVAAPVQQSTYSQDDVDAAKTFGRVDDQGNVFVNENGNERIVGQFPNAQGTEALDLYAHRYLDLKAKFDLFETRLKSSEIKAHEIDESLKSLKEDVKEPPVVGDIAALQSALESLQHQAAEKKQALAAARKEAMAKAIAERTVIVEKAENLAASLSEGTNWRSTADKFRSLFDQWQQHQRSSVRIEKGEADALWKRFSSARTEFNQARRKWAQNRDAEQSKAKQLKEAIIKEAESIQGSTDWGTTSHEFNALMDRWKAAGRAGRNEDDALWTRFRAAADTFFNARQADRDEMSSNEKDNLVKKEALLVKAEALLPVKDEESAKQARQSLAKIQEEWDLIGYVPRDDVHRIESRLDKVDKQIKSVEDAAWKQSDPEADARKSSFEVQLTSQLADLTAQIEAESDPKKIKALEAEKAAKEQWLKVIK</sequence>
<feature type="coiled-coil region" evidence="1">
    <location>
        <begin position="137"/>
        <end position="194"/>
    </location>
</feature>
<feature type="compositionally biased region" description="Low complexity" evidence="2">
    <location>
        <begin position="28"/>
        <end position="46"/>
    </location>
</feature>
<dbReference type="RefSeq" id="WP_273172775.1">
    <property type="nucleotide sequence ID" value="NZ_CP181270.1"/>
</dbReference>
<feature type="region of interest" description="Disordered" evidence="2">
    <location>
        <begin position="1"/>
        <end position="77"/>
    </location>
</feature>
<evidence type="ECO:0000313" key="3">
    <source>
        <dbReference type="EMBL" id="NLT79116.1"/>
    </source>
</evidence>